<proteinExistence type="inferred from homology"/>
<dbReference type="PANTHER" id="PTHR23506:SF23">
    <property type="entry name" value="GH10249P"/>
    <property type="match status" value="1"/>
</dbReference>
<feature type="region of interest" description="Disordered" evidence="7">
    <location>
        <begin position="474"/>
        <end position="498"/>
    </location>
</feature>
<dbReference type="EMBL" id="KL584702">
    <property type="protein sequence ID" value="KEQ77797.1"/>
    <property type="molecule type" value="Genomic_DNA"/>
</dbReference>
<evidence type="ECO:0000256" key="3">
    <source>
        <dbReference type="ARBA" id="ARBA00022448"/>
    </source>
</evidence>
<evidence type="ECO:0000259" key="9">
    <source>
        <dbReference type="PROSITE" id="PS50850"/>
    </source>
</evidence>
<dbReference type="GO" id="GO:0022857">
    <property type="term" value="F:transmembrane transporter activity"/>
    <property type="evidence" value="ECO:0007669"/>
    <property type="project" value="InterPro"/>
</dbReference>
<keyword evidence="4 8" id="KW-0812">Transmembrane</keyword>
<evidence type="ECO:0000256" key="8">
    <source>
        <dbReference type="SAM" id="Phobius"/>
    </source>
</evidence>
<accession>A0A074X6Y0</accession>
<dbReference type="STRING" id="1043004.A0A074X6Y0"/>
<dbReference type="Gene3D" id="1.20.1250.20">
    <property type="entry name" value="MFS general substrate transporter like domains"/>
    <property type="match status" value="1"/>
</dbReference>
<dbReference type="AlphaFoldDB" id="A0A074X6Y0"/>
<evidence type="ECO:0000256" key="6">
    <source>
        <dbReference type="ARBA" id="ARBA00023136"/>
    </source>
</evidence>
<feature type="transmembrane region" description="Helical" evidence="8">
    <location>
        <begin position="100"/>
        <end position="120"/>
    </location>
</feature>
<dbReference type="Pfam" id="PF07690">
    <property type="entry name" value="MFS_1"/>
    <property type="match status" value="1"/>
</dbReference>
<feature type="transmembrane region" description="Helical" evidence="8">
    <location>
        <begin position="23"/>
        <end position="44"/>
    </location>
</feature>
<gene>
    <name evidence="10" type="ORF">M436DRAFT_68969</name>
</gene>
<keyword evidence="11" id="KW-1185">Reference proteome</keyword>
<dbReference type="GeneID" id="25414507"/>
<dbReference type="PANTHER" id="PTHR23506">
    <property type="entry name" value="GH10249P"/>
    <property type="match status" value="1"/>
</dbReference>
<dbReference type="CDD" id="cd17325">
    <property type="entry name" value="MFS_MdtG_SLC18_like"/>
    <property type="match status" value="1"/>
</dbReference>
<dbReference type="OrthoDB" id="5086884at2759"/>
<feature type="compositionally biased region" description="Low complexity" evidence="7">
    <location>
        <begin position="485"/>
        <end position="498"/>
    </location>
</feature>
<feature type="transmembrane region" description="Helical" evidence="8">
    <location>
        <begin position="364"/>
        <end position="388"/>
    </location>
</feature>
<feature type="transmembrane region" description="Helical" evidence="8">
    <location>
        <begin position="259"/>
        <end position="282"/>
    </location>
</feature>
<dbReference type="PROSITE" id="PS50850">
    <property type="entry name" value="MFS"/>
    <property type="match status" value="1"/>
</dbReference>
<feature type="domain" description="Major facilitator superfamily (MFS) profile" evidence="9">
    <location>
        <begin position="25"/>
        <end position="463"/>
    </location>
</feature>
<evidence type="ECO:0000256" key="7">
    <source>
        <dbReference type="SAM" id="MobiDB-lite"/>
    </source>
</evidence>
<name>A0A074X6Y0_9PEZI</name>
<evidence type="ECO:0000256" key="2">
    <source>
        <dbReference type="ARBA" id="ARBA00006829"/>
    </source>
</evidence>
<dbReference type="SUPFAM" id="SSF103473">
    <property type="entry name" value="MFS general substrate transporter"/>
    <property type="match status" value="1"/>
</dbReference>
<comment type="subcellular location">
    <subcellularLocation>
        <location evidence="1">Membrane</location>
        <topology evidence="1">Multi-pass membrane protein</topology>
    </subcellularLocation>
</comment>
<keyword evidence="5 8" id="KW-1133">Transmembrane helix</keyword>
<dbReference type="InterPro" id="IPR011701">
    <property type="entry name" value="MFS"/>
</dbReference>
<sequence length="498" mass="52831">MFAWLTGTGTTPPAFLEIRSSKFLIISTVAAAVFTDVFLYGIIVPVLPFALSGRAGIPEDNVQSMISVLLAVYGGALLIGAPICGWVADRFDSRRWSFMVGLLALAGSTIFLVVGNSLALIVVGRILQGLSAAVVWVVGLALLQDTVGSESIGEAMGFVGIAMSLAYLLGPLLGGVVFTEAGYYAVFAMAFALLGIDAILRLLMIERSVAAKWRKEAPQVITNTEHKGDTNDHKADPGYHAPEIETPAVTHERRKVPRVFSLLASYRLDAALFGCFISAALLTSFDSILPLYVNELWGWDSIGAGLIFLAVTIPSFTGPFVGKYADKHGVRWLATTGFIITGPCFILMRLVNHEGIRQKVLLCALLALIGLGVTLSLTPLMAEVSYAVDAQGAKRPAGFFGKNGAFAQAYGLFNMAYAGGTMIGPLLAGLVKQRAGWGTATLVLGCVSFVCVIPTVIWCGGSIFKLRKRQKAGKVAKTEGPRKTSPISSTSASSEVNV</sequence>
<evidence type="ECO:0000256" key="5">
    <source>
        <dbReference type="ARBA" id="ARBA00022989"/>
    </source>
</evidence>
<evidence type="ECO:0000313" key="10">
    <source>
        <dbReference type="EMBL" id="KEQ77797.1"/>
    </source>
</evidence>
<keyword evidence="3" id="KW-0813">Transport</keyword>
<dbReference type="InterPro" id="IPR036259">
    <property type="entry name" value="MFS_trans_sf"/>
</dbReference>
<reference evidence="10 11" key="1">
    <citation type="journal article" date="2014" name="BMC Genomics">
        <title>Genome sequencing of four Aureobasidium pullulans varieties: biotechnological potential, stress tolerance, and description of new species.</title>
        <authorList>
            <person name="Gostin Ar C."/>
            <person name="Ohm R.A."/>
            <person name="Kogej T."/>
            <person name="Sonjak S."/>
            <person name="Turk M."/>
            <person name="Zajc J."/>
            <person name="Zalar P."/>
            <person name="Grube M."/>
            <person name="Sun H."/>
            <person name="Han J."/>
            <person name="Sharma A."/>
            <person name="Chiniquy J."/>
            <person name="Ngan C.Y."/>
            <person name="Lipzen A."/>
            <person name="Barry K."/>
            <person name="Grigoriev I.V."/>
            <person name="Gunde-Cimerman N."/>
        </authorList>
    </citation>
    <scope>NUCLEOTIDE SEQUENCE [LARGE SCALE GENOMIC DNA]</scope>
    <source>
        <strain evidence="10 11">CBS 147.97</strain>
    </source>
</reference>
<feature type="transmembrane region" description="Helical" evidence="8">
    <location>
        <begin position="302"/>
        <end position="321"/>
    </location>
</feature>
<organism evidence="10 11">
    <name type="scientific">Aureobasidium namibiae CBS 147.97</name>
    <dbReference type="NCBI Taxonomy" id="1043004"/>
    <lineage>
        <taxon>Eukaryota</taxon>
        <taxon>Fungi</taxon>
        <taxon>Dikarya</taxon>
        <taxon>Ascomycota</taxon>
        <taxon>Pezizomycotina</taxon>
        <taxon>Dothideomycetes</taxon>
        <taxon>Dothideomycetidae</taxon>
        <taxon>Dothideales</taxon>
        <taxon>Saccotheciaceae</taxon>
        <taxon>Aureobasidium</taxon>
    </lineage>
</organism>
<dbReference type="GO" id="GO:0016020">
    <property type="term" value="C:membrane"/>
    <property type="evidence" value="ECO:0007669"/>
    <property type="project" value="UniProtKB-SubCell"/>
</dbReference>
<evidence type="ECO:0000256" key="4">
    <source>
        <dbReference type="ARBA" id="ARBA00022692"/>
    </source>
</evidence>
<feature type="transmembrane region" description="Helical" evidence="8">
    <location>
        <begin position="155"/>
        <end position="178"/>
    </location>
</feature>
<feature type="transmembrane region" description="Helical" evidence="8">
    <location>
        <begin position="64"/>
        <end position="88"/>
    </location>
</feature>
<keyword evidence="6 8" id="KW-0472">Membrane</keyword>
<evidence type="ECO:0000256" key="1">
    <source>
        <dbReference type="ARBA" id="ARBA00004141"/>
    </source>
</evidence>
<feature type="transmembrane region" description="Helical" evidence="8">
    <location>
        <begin position="184"/>
        <end position="204"/>
    </location>
</feature>
<dbReference type="HOGENOM" id="CLU_001265_51_3_1"/>
<evidence type="ECO:0000313" key="11">
    <source>
        <dbReference type="Proteomes" id="UP000027730"/>
    </source>
</evidence>
<feature type="transmembrane region" description="Helical" evidence="8">
    <location>
        <begin position="409"/>
        <end position="431"/>
    </location>
</feature>
<dbReference type="RefSeq" id="XP_013432242.1">
    <property type="nucleotide sequence ID" value="XM_013576788.1"/>
</dbReference>
<feature type="compositionally biased region" description="Basic and acidic residues" evidence="7">
    <location>
        <begin position="224"/>
        <end position="237"/>
    </location>
</feature>
<feature type="region of interest" description="Disordered" evidence="7">
    <location>
        <begin position="223"/>
        <end position="242"/>
    </location>
</feature>
<feature type="transmembrane region" description="Helical" evidence="8">
    <location>
        <begin position="126"/>
        <end position="143"/>
    </location>
</feature>
<comment type="similarity">
    <text evidence="2">Belongs to the major facilitator superfamily. Vesicular transporter family.</text>
</comment>
<protein>
    <submittedName>
        <fullName evidence="10">MFS general substrate transporter</fullName>
    </submittedName>
</protein>
<dbReference type="InterPro" id="IPR020846">
    <property type="entry name" value="MFS_dom"/>
</dbReference>
<dbReference type="PRINTS" id="PR01035">
    <property type="entry name" value="TCRTETA"/>
</dbReference>
<feature type="transmembrane region" description="Helical" evidence="8">
    <location>
        <begin position="437"/>
        <end position="464"/>
    </location>
</feature>
<dbReference type="Proteomes" id="UP000027730">
    <property type="component" value="Unassembled WGS sequence"/>
</dbReference>
<dbReference type="InterPro" id="IPR050930">
    <property type="entry name" value="MFS_Vesicular_Transporter"/>
</dbReference>
<feature type="transmembrane region" description="Helical" evidence="8">
    <location>
        <begin position="333"/>
        <end position="352"/>
    </location>
</feature>
<dbReference type="InterPro" id="IPR001958">
    <property type="entry name" value="Tet-R_TetA/multi-R_MdtG-like"/>
</dbReference>